<proteinExistence type="predicted"/>
<dbReference type="OrthoDB" id="1451223at2"/>
<organism evidence="2 3">
    <name type="scientific">Hyunsoonleella pacifica</name>
    <dbReference type="NCBI Taxonomy" id="1080224"/>
    <lineage>
        <taxon>Bacteria</taxon>
        <taxon>Pseudomonadati</taxon>
        <taxon>Bacteroidota</taxon>
        <taxon>Flavobacteriia</taxon>
        <taxon>Flavobacteriales</taxon>
        <taxon>Flavobacteriaceae</taxon>
    </lineage>
</organism>
<reference evidence="2 3" key="1">
    <citation type="journal article" date="2015" name="Int. J. Syst. Evol. Microbiol.">
        <title>Hyunsoonleella pacifica sp. nov., isolated from seawater of South Pacific Gyre.</title>
        <authorList>
            <person name="Gao X."/>
            <person name="Zhang Z."/>
            <person name="Dai X."/>
            <person name="Zhang X.H."/>
        </authorList>
    </citation>
    <scope>NUCLEOTIDE SEQUENCE [LARGE SCALE GENOMIC DNA]</scope>
    <source>
        <strain evidence="2 3">SW033</strain>
    </source>
</reference>
<gene>
    <name evidence="2" type="ORF">EYD46_11340</name>
</gene>
<evidence type="ECO:0000256" key="1">
    <source>
        <dbReference type="SAM" id="MobiDB-lite"/>
    </source>
</evidence>
<feature type="compositionally biased region" description="Basic and acidic residues" evidence="1">
    <location>
        <begin position="79"/>
        <end position="88"/>
    </location>
</feature>
<feature type="region of interest" description="Disordered" evidence="1">
    <location>
        <begin position="79"/>
        <end position="117"/>
    </location>
</feature>
<name>A0A4Q9FR19_9FLAO</name>
<feature type="compositionally biased region" description="Basic and acidic residues" evidence="1">
    <location>
        <begin position="97"/>
        <end position="106"/>
    </location>
</feature>
<dbReference type="AlphaFoldDB" id="A0A4Q9FR19"/>
<keyword evidence="3" id="KW-1185">Reference proteome</keyword>
<accession>A0A4Q9FR19</accession>
<evidence type="ECO:0000313" key="2">
    <source>
        <dbReference type="EMBL" id="TBN15709.1"/>
    </source>
</evidence>
<sequence length="160" mass="18482">MKNLFRFILLITFILIGISVSAQEIKVNDSIYEVKKGTILNNGVDVTDTLSEEEKAKILAEFEKRKQAAVEAVATQKRVEKAEKEQKKSEKKRKKAEKALKQKEKAQSNYNKATKKYQAAQEKYEKLKSKGKLSPMDEKKWLEKIEKLHANVIKTKKKLK</sequence>
<dbReference type="Proteomes" id="UP000292372">
    <property type="component" value="Unassembled WGS sequence"/>
</dbReference>
<comment type="caution">
    <text evidence="2">The sequence shown here is derived from an EMBL/GenBank/DDBJ whole genome shotgun (WGS) entry which is preliminary data.</text>
</comment>
<dbReference type="EMBL" id="SIRS01000004">
    <property type="protein sequence ID" value="TBN15709.1"/>
    <property type="molecule type" value="Genomic_DNA"/>
</dbReference>
<dbReference type="RefSeq" id="WP_130937261.1">
    <property type="nucleotide sequence ID" value="NZ_BMEE01000003.1"/>
</dbReference>
<protein>
    <submittedName>
        <fullName evidence="2">Uncharacterized protein</fullName>
    </submittedName>
</protein>
<evidence type="ECO:0000313" key="3">
    <source>
        <dbReference type="Proteomes" id="UP000292372"/>
    </source>
</evidence>